<evidence type="ECO:0000313" key="1">
    <source>
        <dbReference type="RefSeq" id="XP_016434873.1"/>
    </source>
</evidence>
<gene>
    <name evidence="1" type="primary">LOC107761195</name>
</gene>
<organism evidence="1">
    <name type="scientific">Nicotiana tabacum</name>
    <name type="common">Common tobacco</name>
    <dbReference type="NCBI Taxonomy" id="4097"/>
    <lineage>
        <taxon>Eukaryota</taxon>
        <taxon>Viridiplantae</taxon>
        <taxon>Streptophyta</taxon>
        <taxon>Embryophyta</taxon>
        <taxon>Tracheophyta</taxon>
        <taxon>Spermatophyta</taxon>
        <taxon>Magnoliopsida</taxon>
        <taxon>eudicotyledons</taxon>
        <taxon>Gunneridae</taxon>
        <taxon>Pentapetalae</taxon>
        <taxon>asterids</taxon>
        <taxon>lamiids</taxon>
        <taxon>Solanales</taxon>
        <taxon>Solanaceae</taxon>
        <taxon>Nicotianoideae</taxon>
        <taxon>Nicotianeae</taxon>
        <taxon>Nicotiana</taxon>
    </lineage>
</organism>
<protein>
    <submittedName>
        <fullName evidence="1">Uncharacterized mitochondrial protein AtMg00810-like</fullName>
    </submittedName>
</protein>
<dbReference type="KEGG" id="nta:107761195"/>
<name>A0A1S3X582_TOBAC</name>
<proteinExistence type="predicted"/>
<dbReference type="AlphaFoldDB" id="A0A1S3X582"/>
<dbReference type="PANTHER" id="PTHR11439">
    <property type="entry name" value="GAG-POL-RELATED RETROTRANSPOSON"/>
    <property type="match status" value="1"/>
</dbReference>
<dbReference type="PANTHER" id="PTHR11439:SF483">
    <property type="entry name" value="PEPTIDE SYNTHASE GLIP-LIKE, PUTATIVE (AFU_ORTHOLOGUE AFUA_3G12920)-RELATED"/>
    <property type="match status" value="1"/>
</dbReference>
<reference evidence="1" key="1">
    <citation type="submission" date="2025-08" db="UniProtKB">
        <authorList>
            <consortium name="RefSeq"/>
        </authorList>
    </citation>
    <scope>IDENTIFICATION</scope>
</reference>
<dbReference type="RefSeq" id="XP_016434873.1">
    <property type="nucleotide sequence ID" value="XM_016579387.1"/>
</dbReference>
<dbReference type="OMA" id="RCARFQE"/>
<accession>A0A1S3X582</accession>
<dbReference type="CDD" id="cd09272">
    <property type="entry name" value="RNase_HI_RT_Ty1"/>
    <property type="match status" value="1"/>
</dbReference>
<dbReference type="OrthoDB" id="2014122at2759"/>
<sequence length="208" mass="23294">MDNAKAIRTPMSPITFLDKDEEGKLVDEPKYRKIIGSLLYLTVSRPDIMFSVYRCARFQEAPKESHLTVVKRIFRYRFSDADPVGDKADWKSTSGTCQLLGKLLISWKSTSKKQGSVALSTTEAEYIAIGQCCAQLLWMIHQLTNYDLSFKPPQEILLVPLAKAHGPKKQNLSQPSEPVIIGSDHFEGFSSSQEIISENARAEKALGK</sequence>
<dbReference type="STRING" id="4097.A0A1S3X582"/>
<dbReference type="PaxDb" id="4097-A0A1S3X582"/>